<dbReference type="InterPro" id="IPR018649">
    <property type="entry name" value="SHOCT"/>
</dbReference>
<dbReference type="Proteomes" id="UP000610846">
    <property type="component" value="Unassembled WGS sequence"/>
</dbReference>
<proteinExistence type="predicted"/>
<evidence type="ECO:0000259" key="1">
    <source>
        <dbReference type="Pfam" id="PF09851"/>
    </source>
</evidence>
<reference evidence="2" key="2">
    <citation type="submission" date="2020-09" db="EMBL/GenBank/DDBJ databases">
        <authorList>
            <person name="Yu Y."/>
        </authorList>
    </citation>
    <scope>NUCLEOTIDE SEQUENCE</scope>
    <source>
        <strain evidence="2">KCTC 49039</strain>
    </source>
</reference>
<keyword evidence="3" id="KW-1185">Reference proteome</keyword>
<dbReference type="AlphaFoldDB" id="A0A927G7V4"/>
<evidence type="ECO:0000313" key="2">
    <source>
        <dbReference type="EMBL" id="MBD8078169.1"/>
    </source>
</evidence>
<dbReference type="Pfam" id="PF09851">
    <property type="entry name" value="SHOCT"/>
    <property type="match status" value="1"/>
</dbReference>
<dbReference type="EMBL" id="JACYHB010000002">
    <property type="protein sequence ID" value="MBD8078169.1"/>
    <property type="molecule type" value="Genomic_DNA"/>
</dbReference>
<protein>
    <submittedName>
        <fullName evidence="2">SHOCT domain-containing protein</fullName>
    </submittedName>
</protein>
<reference evidence="2" key="1">
    <citation type="journal article" date="2018" name="Curr. Microbiol.">
        <title>Cellulosimicrobium arenosum sp. nov., Isolated from Marine Sediment Sand.</title>
        <authorList>
            <person name="Oh M."/>
            <person name="Kim J.H."/>
            <person name="Yoon J.H."/>
            <person name="Schumann P."/>
            <person name="Kim W."/>
        </authorList>
    </citation>
    <scope>NUCLEOTIDE SEQUENCE</scope>
    <source>
        <strain evidence="2">KCTC 49039</strain>
    </source>
</reference>
<organism evidence="2 3">
    <name type="scientific">Cellulosimicrobium arenosum</name>
    <dbReference type="NCBI Taxonomy" id="2708133"/>
    <lineage>
        <taxon>Bacteria</taxon>
        <taxon>Bacillati</taxon>
        <taxon>Actinomycetota</taxon>
        <taxon>Actinomycetes</taxon>
        <taxon>Micrococcales</taxon>
        <taxon>Promicromonosporaceae</taxon>
        <taxon>Cellulosimicrobium</taxon>
    </lineage>
</organism>
<feature type="domain" description="SHOCT" evidence="1">
    <location>
        <begin position="245"/>
        <end position="272"/>
    </location>
</feature>
<sequence>MREIDSRRRERKNVSADVRIPSDVVCFNSRCLAPGQRGRGDRNDGLIFTLVAANQWPCLRYRSRMALMNELTNQGRVVGGHLANGSIFSDQFSKGGLRIKHPLNPFKRYKVDAETVREWEDIPTKEGVASIMGQAAAKAAAPGMIGKAVGAGFGAAMKSGHTVRVEWIDGKQSIIELPEKQFMIFSMLLKGQKIVTEGAVSPESSVPVSAQPGMTEKVLDLAASVVQRGRPAASAEIAPQPDVVEQITKLASLHSAGIVTDEEFAAKKAELLKRI</sequence>
<evidence type="ECO:0000313" key="3">
    <source>
        <dbReference type="Proteomes" id="UP000610846"/>
    </source>
</evidence>
<name>A0A927G7V4_9MICO</name>
<accession>A0A927G7V4</accession>
<gene>
    <name evidence="2" type="ORF">IF651_03730</name>
</gene>
<comment type="caution">
    <text evidence="2">The sequence shown here is derived from an EMBL/GenBank/DDBJ whole genome shotgun (WGS) entry which is preliminary data.</text>
</comment>